<dbReference type="InterPro" id="IPR039596">
    <property type="entry name" value="GAS1"/>
</dbReference>
<dbReference type="SMART" id="SM00907">
    <property type="entry name" value="GDNF"/>
    <property type="match status" value="2"/>
</dbReference>
<protein>
    <submittedName>
        <fullName evidence="9">Growth arrest-specific protein 1-like</fullName>
    </submittedName>
</protein>
<dbReference type="Proteomes" id="UP000515154">
    <property type="component" value="Linkage group LG16"/>
</dbReference>
<evidence type="ECO:0000256" key="3">
    <source>
        <dbReference type="ARBA" id="ARBA00022729"/>
    </source>
</evidence>
<gene>
    <name evidence="9" type="primary">LOC115220542</name>
</gene>
<feature type="domain" description="GDNF/GAS1" evidence="7">
    <location>
        <begin position="127"/>
        <end position="204"/>
    </location>
</feature>
<keyword evidence="5" id="KW-0325">Glycoprotein</keyword>
<evidence type="ECO:0000313" key="8">
    <source>
        <dbReference type="Proteomes" id="UP000515154"/>
    </source>
</evidence>
<keyword evidence="4" id="KW-0472">Membrane</keyword>
<evidence type="ECO:0000313" key="9">
    <source>
        <dbReference type="RefSeq" id="XP_029646548.1"/>
    </source>
</evidence>
<keyword evidence="3 6" id="KW-0732">Signal</keyword>
<dbReference type="RefSeq" id="XP_029646548.1">
    <property type="nucleotide sequence ID" value="XM_029790688.2"/>
</dbReference>
<feature type="chain" id="PRO_5028469982" evidence="6">
    <location>
        <begin position="26"/>
        <end position="264"/>
    </location>
</feature>
<proteinExistence type="predicted"/>
<comment type="subcellular location">
    <subcellularLocation>
        <location evidence="1">Cell membrane</location>
    </subcellularLocation>
</comment>
<evidence type="ECO:0000256" key="1">
    <source>
        <dbReference type="ARBA" id="ARBA00004236"/>
    </source>
</evidence>
<evidence type="ECO:0000259" key="7">
    <source>
        <dbReference type="SMART" id="SM00907"/>
    </source>
</evidence>
<evidence type="ECO:0000256" key="4">
    <source>
        <dbReference type="ARBA" id="ARBA00023136"/>
    </source>
</evidence>
<dbReference type="PANTHER" id="PTHR16840">
    <property type="entry name" value="GROWTH ARREST-SPECIFIC PROTEIN 1"/>
    <property type="match status" value="1"/>
</dbReference>
<keyword evidence="2" id="KW-1003">Cell membrane</keyword>
<keyword evidence="8" id="KW-1185">Reference proteome</keyword>
<dbReference type="GO" id="GO:0005886">
    <property type="term" value="C:plasma membrane"/>
    <property type="evidence" value="ECO:0007669"/>
    <property type="project" value="UniProtKB-SubCell"/>
</dbReference>
<dbReference type="KEGG" id="osn:115220542"/>
<name>A0A6P7T6L5_9MOLL</name>
<evidence type="ECO:0000256" key="2">
    <source>
        <dbReference type="ARBA" id="ARBA00022475"/>
    </source>
</evidence>
<dbReference type="GO" id="GO:0051726">
    <property type="term" value="P:regulation of cell cycle"/>
    <property type="evidence" value="ECO:0007669"/>
    <property type="project" value="InterPro"/>
</dbReference>
<dbReference type="AlphaFoldDB" id="A0A6P7T6L5"/>
<accession>A0A6P7T6L5</accession>
<feature type="domain" description="GDNF/GAS1" evidence="7">
    <location>
        <begin position="29"/>
        <end position="107"/>
    </location>
</feature>
<sequence>MNVCEVWLLVSLYLIKAYLVDVVESGESCVLVNTKCYRRTGCRMALQNFFYVCSSVIEGESRGCTVGCKRALISLLKTEDRAGRAYMNCDCRDDKKCLEQKRRVEVCKSDVLAELDSVDDNTTRVSCTLARFTCEADTSCFAALGFYTENCRRLMMGDKCTPRCNNSLNVLHQQFKARKLQTCNCDGTEPYDCERIKEFTEELCYNRPYHVKNHRPHRPDCVNSAYSRCDSLLTNTAANHRWLFCFGQLLSILILLQINRTNWL</sequence>
<evidence type="ECO:0000256" key="5">
    <source>
        <dbReference type="ARBA" id="ARBA00023180"/>
    </source>
</evidence>
<dbReference type="Pfam" id="PF02351">
    <property type="entry name" value="GDNF"/>
    <property type="match status" value="1"/>
</dbReference>
<feature type="signal peptide" evidence="6">
    <location>
        <begin position="1"/>
        <end position="25"/>
    </location>
</feature>
<dbReference type="PANTHER" id="PTHR16840:SF3">
    <property type="entry name" value="GROWTH ARREST-SPECIFIC PROTEIN 1"/>
    <property type="match status" value="1"/>
</dbReference>
<dbReference type="InterPro" id="IPR016017">
    <property type="entry name" value="GDNF/GAS1"/>
</dbReference>
<reference evidence="9" key="1">
    <citation type="submission" date="2025-08" db="UniProtKB">
        <authorList>
            <consortium name="RefSeq"/>
        </authorList>
    </citation>
    <scope>IDENTIFICATION</scope>
</reference>
<evidence type="ECO:0000256" key="6">
    <source>
        <dbReference type="SAM" id="SignalP"/>
    </source>
</evidence>
<organism evidence="8 9">
    <name type="scientific">Octopus sinensis</name>
    <name type="common">East Asian common octopus</name>
    <dbReference type="NCBI Taxonomy" id="2607531"/>
    <lineage>
        <taxon>Eukaryota</taxon>
        <taxon>Metazoa</taxon>
        <taxon>Spiralia</taxon>
        <taxon>Lophotrochozoa</taxon>
        <taxon>Mollusca</taxon>
        <taxon>Cephalopoda</taxon>
        <taxon>Coleoidea</taxon>
        <taxon>Octopodiformes</taxon>
        <taxon>Octopoda</taxon>
        <taxon>Incirrata</taxon>
        <taxon>Octopodidae</taxon>
        <taxon>Octopus</taxon>
    </lineage>
</organism>